<feature type="signal peptide" evidence="1">
    <location>
        <begin position="1"/>
        <end position="23"/>
    </location>
</feature>
<dbReference type="AlphaFoldDB" id="A0A1B7N0H3"/>
<dbReference type="EMBL" id="KV448301">
    <property type="protein sequence ID" value="OAX38311.1"/>
    <property type="molecule type" value="Genomic_DNA"/>
</dbReference>
<dbReference type="Proteomes" id="UP000092154">
    <property type="component" value="Unassembled WGS sequence"/>
</dbReference>
<name>A0A1B7N0H3_9AGAM</name>
<proteinExistence type="predicted"/>
<gene>
    <name evidence="2" type="ORF">K503DRAFT_770605</name>
</gene>
<protein>
    <submittedName>
        <fullName evidence="2">Uncharacterized protein</fullName>
    </submittedName>
</protein>
<feature type="chain" id="PRO_5008597724" evidence="1">
    <location>
        <begin position="24"/>
        <end position="96"/>
    </location>
</feature>
<sequence length="96" mass="10919">MVLSPSSLLSRAILFKLVLLGSGRLWEAGSLWIKELRSYVNSMVGLKACDVSPAIAYLYSMVPENRYRRIIRLSFPRRASLTEVYGWMTECEKASD</sequence>
<dbReference type="InParanoid" id="A0A1B7N0H3"/>
<reference evidence="2 3" key="1">
    <citation type="submission" date="2016-06" db="EMBL/GenBank/DDBJ databases">
        <title>Comparative genomics of the ectomycorrhizal sister species Rhizopogon vinicolor and Rhizopogon vesiculosus (Basidiomycota: Boletales) reveals a divergence of the mating type B locus.</title>
        <authorList>
            <consortium name="DOE Joint Genome Institute"/>
            <person name="Mujic A.B."/>
            <person name="Kuo A."/>
            <person name="Tritt A."/>
            <person name="Lipzen A."/>
            <person name="Chen C."/>
            <person name="Johnson J."/>
            <person name="Sharma A."/>
            <person name="Barry K."/>
            <person name="Grigoriev I.V."/>
            <person name="Spatafora J.W."/>
        </authorList>
    </citation>
    <scope>NUCLEOTIDE SEQUENCE [LARGE SCALE GENOMIC DNA]</scope>
    <source>
        <strain evidence="2 3">AM-OR11-026</strain>
    </source>
</reference>
<accession>A0A1B7N0H3</accession>
<evidence type="ECO:0000313" key="2">
    <source>
        <dbReference type="EMBL" id="OAX38311.1"/>
    </source>
</evidence>
<keyword evidence="3" id="KW-1185">Reference proteome</keyword>
<evidence type="ECO:0000313" key="3">
    <source>
        <dbReference type="Proteomes" id="UP000092154"/>
    </source>
</evidence>
<evidence type="ECO:0000256" key="1">
    <source>
        <dbReference type="SAM" id="SignalP"/>
    </source>
</evidence>
<organism evidence="2 3">
    <name type="scientific">Rhizopogon vinicolor AM-OR11-026</name>
    <dbReference type="NCBI Taxonomy" id="1314800"/>
    <lineage>
        <taxon>Eukaryota</taxon>
        <taxon>Fungi</taxon>
        <taxon>Dikarya</taxon>
        <taxon>Basidiomycota</taxon>
        <taxon>Agaricomycotina</taxon>
        <taxon>Agaricomycetes</taxon>
        <taxon>Agaricomycetidae</taxon>
        <taxon>Boletales</taxon>
        <taxon>Suillineae</taxon>
        <taxon>Rhizopogonaceae</taxon>
        <taxon>Rhizopogon</taxon>
    </lineage>
</organism>
<keyword evidence="1" id="KW-0732">Signal</keyword>